<feature type="compositionally biased region" description="Polar residues" evidence="1">
    <location>
        <begin position="45"/>
        <end position="60"/>
    </location>
</feature>
<protein>
    <submittedName>
        <fullName evidence="4">von Willebrand domain protein</fullName>
    </submittedName>
</protein>
<evidence type="ECO:0000259" key="3">
    <source>
        <dbReference type="PROSITE" id="PS51468"/>
    </source>
</evidence>
<dbReference type="InParanoid" id="B8M4G2"/>
<dbReference type="Proteomes" id="UP000001745">
    <property type="component" value="Unassembled WGS sequence"/>
</dbReference>
<organism evidence="4 5">
    <name type="scientific">Talaromyces stipitatus (strain ATCC 10500 / CBS 375.48 / QM 6759 / NRRL 1006)</name>
    <name type="common">Penicillium stipitatum</name>
    <dbReference type="NCBI Taxonomy" id="441959"/>
    <lineage>
        <taxon>Eukaryota</taxon>
        <taxon>Fungi</taxon>
        <taxon>Dikarya</taxon>
        <taxon>Ascomycota</taxon>
        <taxon>Pezizomycotina</taxon>
        <taxon>Eurotiomycetes</taxon>
        <taxon>Eurotiomycetidae</taxon>
        <taxon>Eurotiales</taxon>
        <taxon>Trichocomaceae</taxon>
        <taxon>Talaromyces</taxon>
        <taxon>Talaromyces sect. Talaromyces</taxon>
    </lineage>
</organism>
<dbReference type="SUPFAM" id="SSF53300">
    <property type="entry name" value="vWA-like"/>
    <property type="match status" value="1"/>
</dbReference>
<dbReference type="PANTHER" id="PTHR45737">
    <property type="entry name" value="VON WILLEBRAND FACTOR A DOMAIN-CONTAINING PROTEIN 5A"/>
    <property type="match status" value="1"/>
</dbReference>
<dbReference type="RefSeq" id="XP_002479591.1">
    <property type="nucleotide sequence ID" value="XM_002479546.1"/>
</dbReference>
<evidence type="ECO:0000256" key="1">
    <source>
        <dbReference type="SAM" id="MobiDB-lite"/>
    </source>
</evidence>
<name>B8M4G2_TALSN</name>
<proteinExistence type="predicted"/>
<dbReference type="InterPro" id="IPR036465">
    <property type="entry name" value="vWFA_dom_sf"/>
</dbReference>
<dbReference type="EMBL" id="EQ962654">
    <property type="protein sequence ID" value="EED19157.1"/>
    <property type="molecule type" value="Genomic_DNA"/>
</dbReference>
<dbReference type="OMA" id="SSPREFM"/>
<dbReference type="GeneID" id="8106696"/>
<dbReference type="Pfam" id="PF13768">
    <property type="entry name" value="VWA_3"/>
    <property type="match status" value="1"/>
</dbReference>
<dbReference type="HOGENOM" id="CLU_003826_5_0_1"/>
<evidence type="ECO:0000259" key="2">
    <source>
        <dbReference type="PROSITE" id="PS50234"/>
    </source>
</evidence>
<dbReference type="VEuPathDB" id="FungiDB:TSTA_024790"/>
<keyword evidence="5" id="KW-1185">Reference proteome</keyword>
<evidence type="ECO:0000313" key="5">
    <source>
        <dbReference type="Proteomes" id="UP000001745"/>
    </source>
</evidence>
<dbReference type="Gene3D" id="3.40.50.410">
    <property type="entry name" value="von Willebrand factor, type A domain"/>
    <property type="match status" value="1"/>
</dbReference>
<sequence length="952" mass="105696">MDALGRLQSGLFVRRTILDSAPYNEHYKSLFRGLARRPQVPASWCGNSTSPDMPTASPSGDSPAGHEVSLPLLSVSIDVDIHGRYCTTKVVQKFSAVPSVSHNVKYVFPVYDGSVVTSFRCWIGNEKLLEGAVKAKEEARADFKHAVSQRKIAVLVEELVPEVFETSVGNIPAQTTVKVEITYANLLKVDNSTGGLVLTIPTSIAPRYGNPPSEYSENRSLLTGGLQINVQASMPAVIRKMESRSHPISVELGAVSHKSFRDFVVDASSDVTDYSKARATLSDRHAILDQDFVLHILSSSRESLQSRAIAAMQPGQNSLSTIALTLHPGDLFRQNVNVGDFAGEIIFMADRSGSMMSKIPSLINVMNIFLRSLPEKCSFNISSFGSRPTWLWPSSKRYSQEDMDIASQHVNKFQANYGGTEIYGALESVLDHYNKQNDVPTSVILLTDGEVWDVDNVIKLVRKAVSESDTNIRFFSLGIGGQVSHRLVEGIGEQGGGYAEIVPESLMNSWQERVIQMLKAALTPSRLQCTVELEEHPVIKTYERQIAGYKVQYPECVRAPHHIPILNAFSHFSLYYMLESDLKSLPNTINITATTDKGEKLTVQLPILMIANKTTIHYLAAKAFMNDFETGQSWLHSLNQDFKSTDPTGFEMVLEQEAQRVGKMWSIPSKWTSYVAIDRTTSQHQRISVYKADAIKVPQLMRAHNPRDALDPTRIAWDTPFTLFDANSTNDTSFESNRKGALCSITAKASGMRRMRKSNSSFKSELTLTSEQATDVSSLLQPGPVGDRAIAHARMSSDSIPSTASRNTALDATDTNALEGILRLQKADGRFKLAGSNFRELLKQKYVGNALKNFINSTFHQESSAMRYRISELSDTILTVVYITHTHAASKALWELQITKAREWIKRTITEWLKNDTSEVVPGISLQELEESIIEELKKQDPFLGQSHTSSE</sequence>
<dbReference type="OrthoDB" id="1729737at2759"/>
<reference evidence="5" key="1">
    <citation type="journal article" date="2015" name="Genome Announc.">
        <title>Genome sequence of the AIDS-associated pathogen Penicillium marneffei (ATCC18224) and its near taxonomic relative Talaromyces stipitatus (ATCC10500).</title>
        <authorList>
            <person name="Nierman W.C."/>
            <person name="Fedorova-Abrams N.D."/>
            <person name="Andrianopoulos A."/>
        </authorList>
    </citation>
    <scope>NUCLEOTIDE SEQUENCE [LARGE SCALE GENOMIC DNA]</scope>
    <source>
        <strain evidence="5">ATCC 10500 / CBS 375.48 / QM 6759 / NRRL 1006</strain>
    </source>
</reference>
<feature type="domain" description="VWFA" evidence="2">
    <location>
        <begin position="344"/>
        <end position="518"/>
    </location>
</feature>
<evidence type="ECO:0000313" key="4">
    <source>
        <dbReference type="EMBL" id="EED19157.1"/>
    </source>
</evidence>
<dbReference type="PROSITE" id="PS50234">
    <property type="entry name" value="VWFA"/>
    <property type="match status" value="1"/>
</dbReference>
<dbReference type="PROSITE" id="PS51468">
    <property type="entry name" value="VIT"/>
    <property type="match status" value="1"/>
</dbReference>
<dbReference type="InterPro" id="IPR002035">
    <property type="entry name" value="VWF_A"/>
</dbReference>
<gene>
    <name evidence="4" type="ORF">TSTA_024790</name>
</gene>
<dbReference type="Pfam" id="PF08487">
    <property type="entry name" value="VIT"/>
    <property type="match status" value="1"/>
</dbReference>
<dbReference type="PhylomeDB" id="B8M4G2"/>
<dbReference type="SMART" id="SM00609">
    <property type="entry name" value="VIT"/>
    <property type="match status" value="1"/>
</dbReference>
<dbReference type="eggNOG" id="ENOG502QW15">
    <property type="taxonomic scope" value="Eukaryota"/>
</dbReference>
<dbReference type="AlphaFoldDB" id="B8M4G2"/>
<dbReference type="SMART" id="SM00327">
    <property type="entry name" value="VWA"/>
    <property type="match status" value="1"/>
</dbReference>
<dbReference type="PANTHER" id="PTHR45737:SF4">
    <property type="entry name" value="VON WILLEBRAND DOMAIN PROTEIN (AFU_ORTHOLOGUE AFUA_4G01160)"/>
    <property type="match status" value="1"/>
</dbReference>
<dbReference type="STRING" id="441959.B8M4G2"/>
<accession>B8M4G2</accession>
<feature type="region of interest" description="Disordered" evidence="1">
    <location>
        <begin position="43"/>
        <end position="65"/>
    </location>
</feature>
<dbReference type="InterPro" id="IPR013694">
    <property type="entry name" value="VIT"/>
</dbReference>
<feature type="domain" description="VIT" evidence="3">
    <location>
        <begin position="56"/>
        <end position="185"/>
    </location>
</feature>